<proteinExistence type="predicted"/>
<keyword evidence="4" id="KW-1185">Reference proteome</keyword>
<dbReference type="EMBL" id="JAVLET010000002">
    <property type="protein sequence ID" value="KAL0474124.1"/>
    <property type="molecule type" value="Genomic_DNA"/>
</dbReference>
<evidence type="ECO:0000313" key="4">
    <source>
        <dbReference type="Proteomes" id="UP001451303"/>
    </source>
</evidence>
<feature type="coiled-coil region" evidence="1">
    <location>
        <begin position="302"/>
        <end position="329"/>
    </location>
</feature>
<keyword evidence="1" id="KW-0175">Coiled coil</keyword>
<evidence type="ECO:0000256" key="1">
    <source>
        <dbReference type="SAM" id="Coils"/>
    </source>
</evidence>
<feature type="region of interest" description="Disordered" evidence="2">
    <location>
        <begin position="199"/>
        <end position="220"/>
    </location>
</feature>
<protein>
    <submittedName>
        <fullName evidence="3">Uncharacterized protein</fullName>
    </submittedName>
</protein>
<evidence type="ECO:0000256" key="2">
    <source>
        <dbReference type="SAM" id="MobiDB-lite"/>
    </source>
</evidence>
<comment type="caution">
    <text evidence="3">The sequence shown here is derived from an EMBL/GenBank/DDBJ whole genome shotgun (WGS) entry which is preliminary data.</text>
</comment>
<evidence type="ECO:0000313" key="3">
    <source>
        <dbReference type="EMBL" id="KAL0474124.1"/>
    </source>
</evidence>
<name>A0ABR3DNA7_NEUIN</name>
<sequence length="502" mass="55913">MDLHLDTIATPRTALFLLRGQCALKNGTPVSVPLYLFIYPENIQSIEVAPAPLPTPTTEPIATSANRFLRLHFIMTQTPTLVAPLNRPLEPKPRSKAVLDTLYSLAAAKDISIYLNRQLLPMDILPQLALLPSAFPTANIHSRPRTDEDRASIARLYAGTGGQIITTGATACEATRQETDEAGPTNSTHATSDVLQDAAQASTPTQTRKRSASASGFLPPYLDRQDERVIAGPSNHQSFESAEQNASQSQESTQFSPTSDRKGKRPRLATTSDLDVPSLPPTPTAADFLEASTDPSKFYTIRQQFLTRIAALETRNEQLLTRNVALEARVEHSSKLEDWFRLEVRQRVGGEVTRQLDKLHQKTGRKWEEEIRQEVRDQITEDVKEELYEDATKQVLRRMATVLVEAVDGSGWLVPGSTACENLLSRSVVPGENALYAAVADVQKTHAEEMSEEEMARVMDYLEQNPLSAVKYNACGETMRRYFVGQWKADTRQKRSWGVARW</sequence>
<feature type="compositionally biased region" description="Low complexity" evidence="2">
    <location>
        <begin position="237"/>
        <end position="254"/>
    </location>
</feature>
<feature type="region of interest" description="Disordered" evidence="2">
    <location>
        <begin position="235"/>
        <end position="289"/>
    </location>
</feature>
<gene>
    <name evidence="3" type="ORF">QR685DRAFT_518711</name>
</gene>
<accession>A0ABR3DNA7</accession>
<dbReference type="Proteomes" id="UP001451303">
    <property type="component" value="Unassembled WGS sequence"/>
</dbReference>
<reference evidence="3 4" key="1">
    <citation type="submission" date="2023-09" db="EMBL/GenBank/DDBJ databases">
        <title>Multi-omics analysis of a traditional fermented food reveals byproduct-associated fungal strains for waste-to-food upcycling.</title>
        <authorList>
            <consortium name="Lawrence Berkeley National Laboratory"/>
            <person name="Rekdal V.M."/>
            <person name="Villalobos-Escobedo J.M."/>
            <person name="Rodriguez-Valeron N."/>
            <person name="Garcia M.O."/>
            <person name="Vasquez D.P."/>
            <person name="Damayanti I."/>
            <person name="Sorensen P.M."/>
            <person name="Baidoo E.E."/>
            <person name="De Carvalho A.C."/>
            <person name="Riley R."/>
            <person name="Lipzen A."/>
            <person name="He G."/>
            <person name="Yan M."/>
            <person name="Haridas S."/>
            <person name="Daum C."/>
            <person name="Yoshinaga Y."/>
            <person name="Ng V."/>
            <person name="Grigoriev I.V."/>
            <person name="Munk R."/>
            <person name="Nuraida L."/>
            <person name="Wijaya C.H."/>
            <person name="Morales P.-C."/>
            <person name="Keasling J.D."/>
        </authorList>
    </citation>
    <scope>NUCLEOTIDE SEQUENCE [LARGE SCALE GENOMIC DNA]</scope>
    <source>
        <strain evidence="3 4">FGSC 2613</strain>
    </source>
</reference>
<organism evidence="3 4">
    <name type="scientific">Neurospora intermedia</name>
    <dbReference type="NCBI Taxonomy" id="5142"/>
    <lineage>
        <taxon>Eukaryota</taxon>
        <taxon>Fungi</taxon>
        <taxon>Dikarya</taxon>
        <taxon>Ascomycota</taxon>
        <taxon>Pezizomycotina</taxon>
        <taxon>Sordariomycetes</taxon>
        <taxon>Sordariomycetidae</taxon>
        <taxon>Sordariales</taxon>
        <taxon>Sordariaceae</taxon>
        <taxon>Neurospora</taxon>
    </lineage>
</organism>